<dbReference type="PANTHER" id="PTHR37461:SF1">
    <property type="entry name" value="ANTI-SIGMA-K FACTOR RSKA"/>
    <property type="match status" value="1"/>
</dbReference>
<comment type="caution">
    <text evidence="12">The sequence shown here is derived from an EMBL/GenBank/DDBJ whole genome shotgun (WGS) entry which is preliminary data.</text>
</comment>
<dbReference type="STRING" id="1449351.RISW2_02140"/>
<evidence type="ECO:0000256" key="6">
    <source>
        <dbReference type="ARBA" id="ARBA00023136"/>
    </source>
</evidence>
<keyword evidence="6 10" id="KW-0472">Membrane</keyword>
<evidence type="ECO:0000256" key="8">
    <source>
        <dbReference type="ARBA" id="ARBA00030803"/>
    </source>
</evidence>
<sequence length="236" mass="24657">MTDREDMATDPAGGDDRALAAEYVLGLLSEAETAAFEARLAAEPALEAEVVTWTEYFASLAGEVPETVPPAGLRRRIEARAFGAPAEDRRPFWRMLVPYGLGGVAAALVVWAALTFGILNMGGAEPLYVADASVTGGDLVVHIGYFEDAGELLVIREAGEVPAGSDIELWLIQGEAAPVSLGLLPQVEDRVRYDMPADLAALLPGATFAISQEPPGGSPLGTPTGPVLATAPVTPY</sequence>
<keyword evidence="4 10" id="KW-0812">Transmembrane</keyword>
<keyword evidence="13" id="KW-1185">Reference proteome</keyword>
<evidence type="ECO:0000256" key="1">
    <source>
        <dbReference type="ARBA" id="ARBA00004167"/>
    </source>
</evidence>
<dbReference type="InterPro" id="IPR018764">
    <property type="entry name" value="RskA_C"/>
</dbReference>
<dbReference type="PATRIC" id="fig|1449351.3.peg.1831"/>
<evidence type="ECO:0000313" key="12">
    <source>
        <dbReference type="EMBL" id="ETX29230.1"/>
    </source>
</evidence>
<evidence type="ECO:0000256" key="3">
    <source>
        <dbReference type="ARBA" id="ARBA00022475"/>
    </source>
</evidence>
<dbReference type="InterPro" id="IPR051474">
    <property type="entry name" value="Anti-sigma-K/W_factor"/>
</dbReference>
<feature type="domain" description="Anti-sigma K factor RskA C-terminal" evidence="11">
    <location>
        <begin position="126"/>
        <end position="227"/>
    </location>
</feature>
<keyword evidence="3" id="KW-1003">Cell membrane</keyword>
<dbReference type="InterPro" id="IPR041916">
    <property type="entry name" value="Anti_sigma_zinc_sf"/>
</dbReference>
<evidence type="ECO:0000256" key="2">
    <source>
        <dbReference type="ARBA" id="ARBA00004236"/>
    </source>
</evidence>
<dbReference type="EMBL" id="JAME01000011">
    <property type="protein sequence ID" value="ETX29230.1"/>
    <property type="molecule type" value="Genomic_DNA"/>
</dbReference>
<reference evidence="12 13" key="1">
    <citation type="submission" date="2014-01" db="EMBL/GenBank/DDBJ databases">
        <title>Roseivivax isoporae LMG 25204 Genome Sequencing.</title>
        <authorList>
            <person name="Lai Q."/>
            <person name="Li G."/>
            <person name="Shao Z."/>
        </authorList>
    </citation>
    <scope>NUCLEOTIDE SEQUENCE [LARGE SCALE GENOMIC DNA]</scope>
    <source>
        <strain evidence="12 13">LMG 25204</strain>
    </source>
</reference>
<evidence type="ECO:0000259" key="11">
    <source>
        <dbReference type="Pfam" id="PF10099"/>
    </source>
</evidence>
<dbReference type="GO" id="GO:0016989">
    <property type="term" value="F:sigma factor antagonist activity"/>
    <property type="evidence" value="ECO:0007669"/>
    <property type="project" value="TreeGrafter"/>
</dbReference>
<dbReference type="eggNOG" id="COG5343">
    <property type="taxonomic scope" value="Bacteria"/>
</dbReference>
<keyword evidence="5 10" id="KW-1133">Transmembrane helix</keyword>
<name>X7F8U1_9RHOB</name>
<proteinExistence type="predicted"/>
<protein>
    <recommendedName>
        <fullName evidence="8">Regulator of SigK</fullName>
    </recommendedName>
    <alternativeName>
        <fullName evidence="7">Sigma-K anti-sigma factor RskA</fullName>
    </alternativeName>
</protein>
<evidence type="ECO:0000256" key="5">
    <source>
        <dbReference type="ARBA" id="ARBA00022989"/>
    </source>
</evidence>
<dbReference type="Pfam" id="PF10099">
    <property type="entry name" value="RskA_C"/>
    <property type="match status" value="1"/>
</dbReference>
<organism evidence="12 13">
    <name type="scientific">Roseivivax isoporae LMG 25204</name>
    <dbReference type="NCBI Taxonomy" id="1449351"/>
    <lineage>
        <taxon>Bacteria</taxon>
        <taxon>Pseudomonadati</taxon>
        <taxon>Pseudomonadota</taxon>
        <taxon>Alphaproteobacteria</taxon>
        <taxon>Rhodobacterales</taxon>
        <taxon>Roseobacteraceae</taxon>
        <taxon>Roseivivax</taxon>
    </lineage>
</organism>
<dbReference type="OrthoDB" id="9816387at2"/>
<dbReference type="PANTHER" id="PTHR37461">
    <property type="entry name" value="ANTI-SIGMA-K FACTOR RSKA"/>
    <property type="match status" value="1"/>
</dbReference>
<feature type="region of interest" description="Disordered" evidence="9">
    <location>
        <begin position="213"/>
        <end position="236"/>
    </location>
</feature>
<dbReference type="RefSeq" id="WP_043769328.1">
    <property type="nucleotide sequence ID" value="NZ_JAME01000011.1"/>
</dbReference>
<dbReference type="AlphaFoldDB" id="X7F8U1"/>
<gene>
    <name evidence="12" type="ORF">RISW2_02140</name>
</gene>
<evidence type="ECO:0000256" key="7">
    <source>
        <dbReference type="ARBA" id="ARBA00029829"/>
    </source>
</evidence>
<dbReference type="Gene3D" id="1.10.10.1320">
    <property type="entry name" value="Anti-sigma factor, zinc-finger domain"/>
    <property type="match status" value="1"/>
</dbReference>
<dbReference type="Proteomes" id="UP000023430">
    <property type="component" value="Unassembled WGS sequence"/>
</dbReference>
<evidence type="ECO:0000256" key="10">
    <source>
        <dbReference type="SAM" id="Phobius"/>
    </source>
</evidence>
<comment type="subcellular location">
    <subcellularLocation>
        <location evidence="2">Cell membrane</location>
    </subcellularLocation>
    <subcellularLocation>
        <location evidence="1">Membrane</location>
        <topology evidence="1">Single-pass membrane protein</topology>
    </subcellularLocation>
</comment>
<accession>X7F8U1</accession>
<dbReference type="GO" id="GO:0005886">
    <property type="term" value="C:plasma membrane"/>
    <property type="evidence" value="ECO:0007669"/>
    <property type="project" value="UniProtKB-SubCell"/>
</dbReference>
<evidence type="ECO:0000256" key="9">
    <source>
        <dbReference type="SAM" id="MobiDB-lite"/>
    </source>
</evidence>
<evidence type="ECO:0000256" key="4">
    <source>
        <dbReference type="ARBA" id="ARBA00022692"/>
    </source>
</evidence>
<dbReference type="GO" id="GO:0006417">
    <property type="term" value="P:regulation of translation"/>
    <property type="evidence" value="ECO:0007669"/>
    <property type="project" value="TreeGrafter"/>
</dbReference>
<feature type="transmembrane region" description="Helical" evidence="10">
    <location>
        <begin position="96"/>
        <end position="119"/>
    </location>
</feature>
<evidence type="ECO:0000313" key="13">
    <source>
        <dbReference type="Proteomes" id="UP000023430"/>
    </source>
</evidence>